<dbReference type="KEGG" id="pbl:PAAG_05452"/>
<feature type="region of interest" description="Disordered" evidence="4">
    <location>
        <begin position="598"/>
        <end position="635"/>
    </location>
</feature>
<organism evidence="5 6">
    <name type="scientific">Paracoccidioides lutzii (strain ATCC MYA-826 / Pb01)</name>
    <name type="common">Paracoccidioides brasiliensis</name>
    <dbReference type="NCBI Taxonomy" id="502779"/>
    <lineage>
        <taxon>Eukaryota</taxon>
        <taxon>Fungi</taxon>
        <taxon>Dikarya</taxon>
        <taxon>Ascomycota</taxon>
        <taxon>Pezizomycotina</taxon>
        <taxon>Eurotiomycetes</taxon>
        <taxon>Eurotiomycetidae</taxon>
        <taxon>Onygenales</taxon>
        <taxon>Ajellomycetaceae</taxon>
        <taxon>Paracoccidioides</taxon>
    </lineage>
</organism>
<evidence type="ECO:0000313" key="6">
    <source>
        <dbReference type="Proteomes" id="UP000002059"/>
    </source>
</evidence>
<feature type="compositionally biased region" description="Basic and acidic residues" evidence="4">
    <location>
        <begin position="598"/>
        <end position="614"/>
    </location>
</feature>
<evidence type="ECO:0000256" key="4">
    <source>
        <dbReference type="SAM" id="MobiDB-lite"/>
    </source>
</evidence>
<keyword evidence="1" id="KW-0677">Repeat</keyword>
<dbReference type="SUPFAM" id="SSF48403">
    <property type="entry name" value="Ankyrin repeat"/>
    <property type="match status" value="2"/>
</dbReference>
<evidence type="ECO:0000313" key="5">
    <source>
        <dbReference type="EMBL" id="EEH34403.1"/>
    </source>
</evidence>
<dbReference type="Pfam" id="PF12796">
    <property type="entry name" value="Ank_2"/>
    <property type="match status" value="1"/>
</dbReference>
<dbReference type="GeneID" id="9095850"/>
<name>C1H3V9_PARBA</name>
<evidence type="ECO:0000256" key="1">
    <source>
        <dbReference type="ARBA" id="ARBA00022737"/>
    </source>
</evidence>
<feature type="region of interest" description="Disordered" evidence="4">
    <location>
        <begin position="1805"/>
        <end position="1833"/>
    </location>
</feature>
<evidence type="ECO:0000256" key="2">
    <source>
        <dbReference type="ARBA" id="ARBA00023043"/>
    </source>
</evidence>
<dbReference type="Proteomes" id="UP000002059">
    <property type="component" value="Partially assembled WGS sequence"/>
</dbReference>
<feature type="compositionally biased region" description="Acidic residues" evidence="4">
    <location>
        <begin position="615"/>
        <end position="631"/>
    </location>
</feature>
<dbReference type="OrthoDB" id="539213at2759"/>
<dbReference type="AlphaFoldDB" id="C1H3V9"/>
<reference evidence="5 6" key="1">
    <citation type="journal article" date="2011" name="PLoS Genet.">
        <title>Comparative genomic analysis of human fungal pathogens causing paracoccidioidomycosis.</title>
        <authorList>
            <person name="Desjardins C.A."/>
            <person name="Champion M.D."/>
            <person name="Holder J.W."/>
            <person name="Muszewska A."/>
            <person name="Goldberg J."/>
            <person name="Bailao A.M."/>
            <person name="Brigido M.M."/>
            <person name="Ferreira M.E."/>
            <person name="Garcia A.M."/>
            <person name="Grynberg M."/>
            <person name="Gujja S."/>
            <person name="Heiman D.I."/>
            <person name="Henn M.R."/>
            <person name="Kodira C.D."/>
            <person name="Leon-Narvaez H."/>
            <person name="Longo L.V."/>
            <person name="Ma L.J."/>
            <person name="Malavazi I."/>
            <person name="Matsuo A.L."/>
            <person name="Morais F.V."/>
            <person name="Pereira M."/>
            <person name="Rodriguez-Brito S."/>
            <person name="Sakthikumar S."/>
            <person name="Salem-Izacc S.M."/>
            <person name="Sykes S.M."/>
            <person name="Teixeira M.M."/>
            <person name="Vallejo M.C."/>
            <person name="Walter M.E."/>
            <person name="Yandava C."/>
            <person name="Young S."/>
            <person name="Zeng Q."/>
            <person name="Zucker J."/>
            <person name="Felipe M.S."/>
            <person name="Goldman G.H."/>
            <person name="Haas B.J."/>
            <person name="McEwen J.G."/>
            <person name="Nino-Vega G."/>
            <person name="Puccia R."/>
            <person name="San-Blas G."/>
            <person name="Soares C.M."/>
            <person name="Birren B.W."/>
            <person name="Cuomo C.A."/>
        </authorList>
    </citation>
    <scope>NUCLEOTIDE SEQUENCE [LARGE SCALE GENOMIC DNA]</scope>
    <source>
        <strain evidence="6">ATCC MYA-826 / Pb01</strain>
    </source>
</reference>
<feature type="repeat" description="ANK" evidence="3">
    <location>
        <begin position="1478"/>
        <end position="1510"/>
    </location>
</feature>
<feature type="repeat" description="ANK" evidence="3">
    <location>
        <begin position="534"/>
        <end position="566"/>
    </location>
</feature>
<protein>
    <submittedName>
        <fullName evidence="5">Ankyrin repeat protein</fullName>
    </submittedName>
</protein>
<dbReference type="Pfam" id="PF00023">
    <property type="entry name" value="Ank"/>
    <property type="match status" value="2"/>
</dbReference>
<dbReference type="SMART" id="SM00248">
    <property type="entry name" value="ANK"/>
    <property type="match status" value="12"/>
</dbReference>
<keyword evidence="6" id="KW-1185">Reference proteome</keyword>
<proteinExistence type="predicted"/>
<dbReference type="EMBL" id="KN294005">
    <property type="protein sequence ID" value="EEH34403.1"/>
    <property type="molecule type" value="Genomic_DNA"/>
</dbReference>
<evidence type="ECO:0000256" key="3">
    <source>
        <dbReference type="PROSITE-ProRule" id="PRU00023"/>
    </source>
</evidence>
<dbReference type="PANTHER" id="PTHR24198:SF165">
    <property type="entry name" value="ANKYRIN REPEAT-CONTAINING PROTEIN-RELATED"/>
    <property type="match status" value="1"/>
</dbReference>
<accession>C1H3V9</accession>
<dbReference type="InterPro" id="IPR036770">
    <property type="entry name" value="Ankyrin_rpt-contain_sf"/>
</dbReference>
<dbReference type="eggNOG" id="ENOG502QU61">
    <property type="taxonomic scope" value="Eukaryota"/>
</dbReference>
<keyword evidence="2 3" id="KW-0040">ANK repeat</keyword>
<dbReference type="InterPro" id="IPR002110">
    <property type="entry name" value="Ankyrin_rpt"/>
</dbReference>
<gene>
    <name evidence="5" type="ORF">PAAG_05452</name>
</gene>
<feature type="repeat" description="ANK" evidence="3">
    <location>
        <begin position="567"/>
        <end position="591"/>
    </location>
</feature>
<dbReference type="VEuPathDB" id="FungiDB:PAAG_05452"/>
<dbReference type="OMA" id="ETDWTEM"/>
<dbReference type="RefSeq" id="XP_002792723.1">
    <property type="nucleotide sequence ID" value="XM_002792677.2"/>
</dbReference>
<dbReference type="PRINTS" id="PR01415">
    <property type="entry name" value="ANKYRIN"/>
</dbReference>
<dbReference type="HOGENOM" id="CLU_003548_0_0_1"/>
<dbReference type="PROSITE" id="PS50088">
    <property type="entry name" value="ANK_REPEAT"/>
    <property type="match status" value="3"/>
</dbReference>
<sequence>MELPSIPVPLNDFIAYLDKYSRDEVLTGSAMAPFKAYEYKLREVFAQEPDDKILEDPHLSVLPVYNGQAERLKVKARDLLNESPADAEKYILPLIHRARKENGGPAIVPTFNQFMDNFRLFSELSLVDMDWSNVVASGSAVTTCLLPVPDKYSSSRKAQREYYHEKIAPSSDVDLFLYGLNEEQAIEKIKQIETCVRNNILEEVSVIRSKNALTIVSKYPVRHVQIVLRLYKSVSEILTGFDVDCACTAFDGSQVWASPRAIAAFATQTNSIDLTRRSPSYENRLAKYAHRGFEVHWPALDRSKIDPTIFERSFNHIVGLARLIVMEKFPTQAGREKYIEQRRAARDRPPPAGGMIYYRNRANLKEVQPEDVAEWVEQEDVSNYHTFTIPYGPKYTPKKIEKLIYKKDLLLNAEWNKPKDRSVDLHRHPAFFGSVEHVIDDCCGFCPVPLTDEEKDISEQEGKKYVSGKVQFMKNDPGRQTIGSFNPTTDSDWTEFAYVNDTESLCKAIVEGDIAHVQKCCTQENFNVNQRDYTGRMPLHLAIMCGTPEIVQCLVNRGARLVSRVAGGFTSLHLAAARGDVRILRAILRKSEANQVEYLEKSNKNPETAGHDIESASDGDDEEEGEGEFDDISMVRTGTQSPYAATQGSMVVVTDPSKVTMEEQNDEEDEPNFYDNLGVVSWDIPLSPLHVAILNGHVDIVNCLATEFGVDVSQPFVKKEYSQSHVLFSMLLAMHHPFKVSKALLQTLLELGASSTQADMQHLTAFHSLVMVGEYRLLDTIFKFDGPAAHLAINHPTVTTDWRPRAILPLTTAVRHKGIAMIEKLLDNGGTLSVPTERHRRFWARQGKIMKVEACMVQPIVKAAEFATPVVVGKLLDAGADPNAMTTDTYALLDSDFGSSNNGRTVLDVIGARKDFLKPLIQHRSKPITSLNAEFESDAVYLDGLVEGTFEYSFVQKELAMAKIAVEIIENELNSERFTKAEQQEKRKADWIKREIEALEKVEQALKEKGGKTFAELHPTRDGTAHVQHGRDGMPLVLDETTLKKFEIDYTFTDQDVGDLDTKQYLPLFQAAWDGDLARVKQLTTEPQAPNKSSSSLQLTAMHKVRLFDPFAIAVARGHFELARSILQDVEAQQVQPDTKKSSRKVYEVVVDSNVNDYSSSGETDDDSDNDGVGVRFNVVNDQQTMDDVRDTMNAGKYTTSPFYLLTRSRDMSLFLGGGDTEFEKSERKRLSNIVGSWTRDHTYWATQTMKASFAIQGMSLLEFAVRQNDMAAVKFLVEQQTHYLIKSKSNDGDCHKFITVSFDIFKLAVKNGKTEMLGFFMSKTGIGLPFQALMEEAGVKLKTKHKYYRGLSVYGRKREDWATENVYPYGRSLQSSDSLLLLAITLKNLESVKWFLSDEPEKKYREFLHTFRDDSRLAPLFQEESGFEAMITSWLGARRNLALHCAVMAAPTEELGNSLVHFILQRFPDSLHTRNADGLTPLHLAFAGQRIMAARALVEAGADQTARDNDGRNMLHYILVSRPSSANHSAEIVRVLSGILDPGVLSTLAVQRSRLQSARSLSYVEWGRRSPLSEWLQKSHKITTDTLEAILDITGGKELYILDEEGNYPIHQVTRIQNIEYLRVMLKRDSSLANLENATGITPLEIAENKLISYLIQTLNATTLKINRENYRYYGGTPIIYQNLNDPYRPDTKFKSSPFSTFDSIDDEPTISWKKCSQSKIVQLLRNASAKSDKKRILVSLQDANELVRRVSAIQQKMGAVHPFTDVDGDAEEGDRDRVTMTDEVKAWMSTLDEQSFEVTAILEEEEKTRLRRGNGTSGDDSSDSDEDEDNE</sequence>
<dbReference type="PANTHER" id="PTHR24198">
    <property type="entry name" value="ANKYRIN REPEAT AND PROTEIN KINASE DOMAIN-CONTAINING PROTEIN"/>
    <property type="match status" value="1"/>
</dbReference>
<dbReference type="PROSITE" id="PS50297">
    <property type="entry name" value="ANK_REP_REGION"/>
    <property type="match status" value="3"/>
</dbReference>
<feature type="compositionally biased region" description="Acidic residues" evidence="4">
    <location>
        <begin position="1822"/>
        <end position="1833"/>
    </location>
</feature>
<dbReference type="Gene3D" id="1.25.40.20">
    <property type="entry name" value="Ankyrin repeat-containing domain"/>
    <property type="match status" value="3"/>
</dbReference>